<comment type="caution">
    <text evidence="2">The sequence shown here is derived from an EMBL/GenBank/DDBJ whole genome shotgun (WGS) entry which is preliminary data.</text>
</comment>
<protein>
    <recommendedName>
        <fullName evidence="1">PiggyBac transposable element-derived protein 4 C-terminal zinc-finger domain-containing protein</fullName>
    </recommendedName>
</protein>
<dbReference type="InterPro" id="IPR032718">
    <property type="entry name" value="PGBD4_Znf_C"/>
</dbReference>
<evidence type="ECO:0000259" key="1">
    <source>
        <dbReference type="Pfam" id="PF13842"/>
    </source>
</evidence>
<keyword evidence="3" id="KW-1185">Reference proteome</keyword>
<evidence type="ECO:0000313" key="3">
    <source>
        <dbReference type="Proteomes" id="UP000242188"/>
    </source>
</evidence>
<dbReference type="Pfam" id="PF13842">
    <property type="entry name" value="zf-Tnp_2"/>
    <property type="match status" value="1"/>
</dbReference>
<proteinExistence type="predicted"/>
<organism evidence="2 3">
    <name type="scientific">Mizuhopecten yessoensis</name>
    <name type="common">Japanese scallop</name>
    <name type="synonym">Patinopecten yessoensis</name>
    <dbReference type="NCBI Taxonomy" id="6573"/>
    <lineage>
        <taxon>Eukaryota</taxon>
        <taxon>Metazoa</taxon>
        <taxon>Spiralia</taxon>
        <taxon>Lophotrochozoa</taxon>
        <taxon>Mollusca</taxon>
        <taxon>Bivalvia</taxon>
        <taxon>Autobranchia</taxon>
        <taxon>Pteriomorphia</taxon>
        <taxon>Pectinida</taxon>
        <taxon>Pectinoidea</taxon>
        <taxon>Pectinidae</taxon>
        <taxon>Mizuhopecten</taxon>
    </lineage>
</organism>
<dbReference type="Proteomes" id="UP000242188">
    <property type="component" value="Unassembled WGS sequence"/>
</dbReference>
<evidence type="ECO:0000313" key="2">
    <source>
        <dbReference type="EMBL" id="OWF43273.1"/>
    </source>
</evidence>
<sequence>MPHSSGVLPPSHFGQTIPPDIRGQFDNSQFGYLECEDSDKAATGDHVLVPDRGSTNSTNKPCVYCKLRGVKTTTGLPIKSYWKCNACNLPMCRPRQRDCFRRYHLLLQNVGSEAQSTGQSDKDITGLLA</sequence>
<name>A0A210Q3F1_MIZYE</name>
<dbReference type="EMBL" id="NEDP02005138">
    <property type="protein sequence ID" value="OWF43273.1"/>
    <property type="molecule type" value="Genomic_DNA"/>
</dbReference>
<accession>A0A210Q3F1</accession>
<feature type="domain" description="PiggyBac transposable element-derived protein 4 C-terminal zinc-finger" evidence="1">
    <location>
        <begin position="55"/>
        <end position="105"/>
    </location>
</feature>
<dbReference type="AlphaFoldDB" id="A0A210Q3F1"/>
<reference evidence="2 3" key="1">
    <citation type="journal article" date="2017" name="Nat. Ecol. Evol.">
        <title>Scallop genome provides insights into evolution of bilaterian karyotype and development.</title>
        <authorList>
            <person name="Wang S."/>
            <person name="Zhang J."/>
            <person name="Jiao W."/>
            <person name="Li J."/>
            <person name="Xun X."/>
            <person name="Sun Y."/>
            <person name="Guo X."/>
            <person name="Huan P."/>
            <person name="Dong B."/>
            <person name="Zhang L."/>
            <person name="Hu X."/>
            <person name="Sun X."/>
            <person name="Wang J."/>
            <person name="Zhao C."/>
            <person name="Wang Y."/>
            <person name="Wang D."/>
            <person name="Huang X."/>
            <person name="Wang R."/>
            <person name="Lv J."/>
            <person name="Li Y."/>
            <person name="Zhang Z."/>
            <person name="Liu B."/>
            <person name="Lu W."/>
            <person name="Hui Y."/>
            <person name="Liang J."/>
            <person name="Zhou Z."/>
            <person name="Hou R."/>
            <person name="Li X."/>
            <person name="Liu Y."/>
            <person name="Li H."/>
            <person name="Ning X."/>
            <person name="Lin Y."/>
            <person name="Zhao L."/>
            <person name="Xing Q."/>
            <person name="Dou J."/>
            <person name="Li Y."/>
            <person name="Mao J."/>
            <person name="Guo H."/>
            <person name="Dou H."/>
            <person name="Li T."/>
            <person name="Mu C."/>
            <person name="Jiang W."/>
            <person name="Fu Q."/>
            <person name="Fu X."/>
            <person name="Miao Y."/>
            <person name="Liu J."/>
            <person name="Yu Q."/>
            <person name="Li R."/>
            <person name="Liao H."/>
            <person name="Li X."/>
            <person name="Kong Y."/>
            <person name="Jiang Z."/>
            <person name="Chourrout D."/>
            <person name="Li R."/>
            <person name="Bao Z."/>
        </authorList>
    </citation>
    <scope>NUCLEOTIDE SEQUENCE [LARGE SCALE GENOMIC DNA]</scope>
    <source>
        <strain evidence="2 3">PY_sf001</strain>
    </source>
</reference>
<gene>
    <name evidence="2" type="ORF">KP79_PYT18777</name>
</gene>